<evidence type="ECO:0000313" key="1">
    <source>
        <dbReference type="EMBL" id="MBB5319322.1"/>
    </source>
</evidence>
<name>A0A7W8ILH4_9BACT</name>
<evidence type="ECO:0008006" key="3">
    <source>
        <dbReference type="Google" id="ProtNLM"/>
    </source>
</evidence>
<organism evidence="1 2">
    <name type="scientific">Tunturiibacter empetritectus</name>
    <dbReference type="NCBI Taxonomy" id="3069691"/>
    <lineage>
        <taxon>Bacteria</taxon>
        <taxon>Pseudomonadati</taxon>
        <taxon>Acidobacteriota</taxon>
        <taxon>Terriglobia</taxon>
        <taxon>Terriglobales</taxon>
        <taxon>Acidobacteriaceae</taxon>
        <taxon>Tunturiibacter</taxon>
    </lineage>
</organism>
<dbReference type="Proteomes" id="UP000568106">
    <property type="component" value="Unassembled WGS sequence"/>
</dbReference>
<gene>
    <name evidence="1" type="ORF">HDF09_004028</name>
</gene>
<sequence length="162" mass="17134">MAGSLAAAIALTKTPAPAPTAPATMQQTIDLNTAQIEQALGYSGKVNGGILQFSVPRVEKITDGGMEIPPAMGTATAINFQPTGGDKAAVTDDFVLLASEVNLVLRALRSHGIEVEAMHNHMLNDQPHLYFMHFWANDNATKLAQGLRAALDQTNSVKPATK</sequence>
<proteinExistence type="predicted"/>
<accession>A0A7W8ILH4</accession>
<comment type="caution">
    <text evidence="1">The sequence shown here is derived from an EMBL/GenBank/DDBJ whole genome shotgun (WGS) entry which is preliminary data.</text>
</comment>
<evidence type="ECO:0000313" key="2">
    <source>
        <dbReference type="Proteomes" id="UP000568106"/>
    </source>
</evidence>
<reference evidence="1" key="1">
    <citation type="submission" date="2020-08" db="EMBL/GenBank/DDBJ databases">
        <title>Genomic Encyclopedia of Type Strains, Phase IV (KMG-V): Genome sequencing to study the core and pangenomes of soil and plant-associated prokaryotes.</title>
        <authorList>
            <person name="Whitman W."/>
        </authorList>
    </citation>
    <scope>NUCLEOTIDE SEQUENCE [LARGE SCALE GENOMIC DNA]</scope>
    <source>
        <strain evidence="1">M8UP27</strain>
    </source>
</reference>
<dbReference type="EMBL" id="JACHDY010000007">
    <property type="protein sequence ID" value="MBB5319322.1"/>
    <property type="molecule type" value="Genomic_DNA"/>
</dbReference>
<dbReference type="InterPro" id="IPR011094">
    <property type="entry name" value="Uncharacterised_LppY/LpqO"/>
</dbReference>
<dbReference type="Pfam" id="PF07485">
    <property type="entry name" value="DUF1529"/>
    <property type="match status" value="1"/>
</dbReference>
<dbReference type="AlphaFoldDB" id="A0A7W8ILH4"/>
<keyword evidence="2" id="KW-1185">Reference proteome</keyword>
<protein>
    <recommendedName>
        <fullName evidence="3">DUF1259 domain-containing protein</fullName>
    </recommendedName>
</protein>